<dbReference type="InterPro" id="IPR013783">
    <property type="entry name" value="Ig-like_fold"/>
</dbReference>
<dbReference type="GO" id="GO:0007249">
    <property type="term" value="P:canonical NF-kappaB signal transduction"/>
    <property type="evidence" value="ECO:0007669"/>
    <property type="project" value="UniProtKB-ARBA"/>
</dbReference>
<gene>
    <name evidence="4" type="primary">LOC117647666</name>
</gene>
<dbReference type="InterPro" id="IPR037059">
    <property type="entry name" value="RHD_DNA_bind_dom_sf"/>
</dbReference>
<dbReference type="GO" id="GO:0001228">
    <property type="term" value="F:DNA-binding transcription activator activity, RNA polymerase II-specific"/>
    <property type="evidence" value="ECO:0007669"/>
    <property type="project" value="UniProtKB-ARBA"/>
</dbReference>
<dbReference type="SMART" id="SM00429">
    <property type="entry name" value="IPT"/>
    <property type="match status" value="1"/>
</dbReference>
<dbReference type="PRINTS" id="PR00057">
    <property type="entry name" value="NFKBTNSCPFCT"/>
</dbReference>
<sequence length="792" mass="86962">MDPLGDEQLGNVGGMDGEPQLSANGLSDVLDVIGNDPDLAVTNSNTMSVAGRHRLSSETAHIVILEQPASKAMRFRYECEGRSAGSIPGVNSTPENKTFPTIQVVGYKGRAAVIVSCVTKDPPYRAHPHNLVGKEGCKKGVFSQQVHSNNNMIVSFSNLGIQCVKKRDIEEALRVREEIRVDPFGKGFAHRSQPTGIDLNAVRLCFQVFLEGPEPNTYTRALAPVVSDPIYDKKAMSDLVICKLSHASAPAIGGTEMILLCEKVAKEDIQVRFFEERDNEVKWEAYANFQPSQVHKQVAITFETPRYERIEFSEPVTVYIQLKRPSDGATSEPHIFEMIPVTGRASYFNFRKPLVKKGNYNTFSQILAADPAMMTSNILSGLTPPTTLPAQPSPEIVDLSAIEQVAVPVASPDMPTEDSKPPMPQMVVTSELLIAPALQNSDAVVNMRQNIEEADYAEVHKWHKIEPSTPQVDANMSVLPGMMTGEGEEESLALNELIKQVGAELDEFYADSKTRALAEADLCPIKMDLQDLPDIDDFQDMYDDTSYSSLQMAMKNPIELMDSYEQALSTLPPSTPVLLRTPCSTPSKRESPEKAPPLPPKRAKKSPQELLPPPLPPAPFKSLPSPPPEIKSPKSPKTTFFSKLFAKKPSPEKKKNAKVVGLSRGSSMRSPSRTPTVPRSNMGASMGNLSRFPDGEDTIFISLRGSIDRDETPTVRPTMTVSDQENNNILLNDVNDVLSGLTDAEQLDLYTDMAPRATVSEFDEMSSYYSPVEGGRILMPERGKMALNTQGV</sequence>
<dbReference type="Pfam" id="PF00554">
    <property type="entry name" value="RHD_DNA_bind"/>
    <property type="match status" value="1"/>
</dbReference>
<dbReference type="OrthoDB" id="7881762at2759"/>
<dbReference type="InterPro" id="IPR008967">
    <property type="entry name" value="p53-like_TF_DNA-bd_sf"/>
</dbReference>
<dbReference type="PANTHER" id="PTHR24169:SF25">
    <property type="entry name" value="DORSAL-RELATED IMMUNITY FACTOR DIF-RELATED"/>
    <property type="match status" value="1"/>
</dbReference>
<dbReference type="PROSITE" id="PS50254">
    <property type="entry name" value="REL_2"/>
    <property type="match status" value="1"/>
</dbReference>
<evidence type="ECO:0000313" key="4">
    <source>
        <dbReference type="RefSeq" id="XP_034245441.1"/>
    </source>
</evidence>
<dbReference type="GO" id="GO:0000978">
    <property type="term" value="F:RNA polymerase II cis-regulatory region sequence-specific DNA binding"/>
    <property type="evidence" value="ECO:0007669"/>
    <property type="project" value="TreeGrafter"/>
</dbReference>
<dbReference type="GeneID" id="117647666"/>
<feature type="compositionally biased region" description="Polar residues" evidence="1">
    <location>
        <begin position="664"/>
        <end position="683"/>
    </location>
</feature>
<dbReference type="SUPFAM" id="SSF49417">
    <property type="entry name" value="p53-like transcription factors"/>
    <property type="match status" value="1"/>
</dbReference>
<dbReference type="InterPro" id="IPR000451">
    <property type="entry name" value="NFkB/Dor"/>
</dbReference>
<dbReference type="GO" id="GO:0038061">
    <property type="term" value="P:non-canonical NF-kappaB signal transduction"/>
    <property type="evidence" value="ECO:0007669"/>
    <property type="project" value="TreeGrafter"/>
</dbReference>
<protein>
    <submittedName>
        <fullName evidence="4">Embryonic polarity protein dorsal-like isoform X1</fullName>
    </submittedName>
</protein>
<dbReference type="InterPro" id="IPR011539">
    <property type="entry name" value="RHD_DNA_bind_dom"/>
</dbReference>
<dbReference type="AlphaFoldDB" id="A0A6P8Z6A0"/>
<dbReference type="Gene3D" id="2.60.40.10">
    <property type="entry name" value="Immunoglobulins"/>
    <property type="match status" value="1"/>
</dbReference>
<dbReference type="InParanoid" id="A0A6P8Z6A0"/>
<dbReference type="GO" id="GO:0035206">
    <property type="term" value="P:regulation of hemocyte proliferation"/>
    <property type="evidence" value="ECO:0007669"/>
    <property type="project" value="UniProtKB-ARBA"/>
</dbReference>
<dbReference type="GO" id="GO:0034097">
    <property type="term" value="P:response to cytokine"/>
    <property type="evidence" value="ECO:0007669"/>
    <property type="project" value="TreeGrafter"/>
</dbReference>
<dbReference type="CDD" id="cd01177">
    <property type="entry name" value="IPT_NFkappaB"/>
    <property type="match status" value="1"/>
</dbReference>
<feature type="region of interest" description="Disordered" evidence="1">
    <location>
        <begin position="571"/>
        <end position="691"/>
    </location>
</feature>
<dbReference type="PANTHER" id="PTHR24169">
    <property type="entry name" value="NUCLEAR FACTOR NF-KAPPA-B PROTEIN"/>
    <property type="match status" value="1"/>
</dbReference>
<accession>A0A6P8Z6A0</accession>
<dbReference type="FunFam" id="2.60.40.10:FF:000046">
    <property type="entry name" value="Nuclear factor NF-kappa-B p105 subunit"/>
    <property type="match status" value="1"/>
</dbReference>
<evidence type="ECO:0000259" key="2">
    <source>
        <dbReference type="PROSITE" id="PS50254"/>
    </source>
</evidence>
<dbReference type="Gene3D" id="2.60.40.340">
    <property type="entry name" value="Rel homology domain (RHD), DNA-binding domain"/>
    <property type="match status" value="1"/>
</dbReference>
<dbReference type="InterPro" id="IPR033926">
    <property type="entry name" value="IPT_NFkappaB"/>
</dbReference>
<evidence type="ECO:0000313" key="3">
    <source>
        <dbReference type="Proteomes" id="UP000515158"/>
    </source>
</evidence>
<dbReference type="GO" id="GO:0048935">
    <property type="term" value="P:peripheral nervous system neuron development"/>
    <property type="evidence" value="ECO:0007669"/>
    <property type="project" value="UniProtKB-ARBA"/>
</dbReference>
<dbReference type="GO" id="GO:0033554">
    <property type="term" value="P:cellular response to stress"/>
    <property type="evidence" value="ECO:0007669"/>
    <property type="project" value="TreeGrafter"/>
</dbReference>
<dbReference type="SUPFAM" id="SSF81296">
    <property type="entry name" value="E set domains"/>
    <property type="match status" value="1"/>
</dbReference>
<dbReference type="Pfam" id="PF16179">
    <property type="entry name" value="RHD_dimer"/>
    <property type="match status" value="1"/>
</dbReference>
<name>A0A6P8Z6A0_THRPL</name>
<feature type="compositionally biased region" description="Low complexity" evidence="1">
    <location>
        <begin position="571"/>
        <end position="582"/>
    </location>
</feature>
<proteinExistence type="predicted"/>
<organism evidence="4">
    <name type="scientific">Thrips palmi</name>
    <name type="common">Melon thrips</name>
    <dbReference type="NCBI Taxonomy" id="161013"/>
    <lineage>
        <taxon>Eukaryota</taxon>
        <taxon>Metazoa</taxon>
        <taxon>Ecdysozoa</taxon>
        <taxon>Arthropoda</taxon>
        <taxon>Hexapoda</taxon>
        <taxon>Insecta</taxon>
        <taxon>Pterygota</taxon>
        <taxon>Neoptera</taxon>
        <taxon>Paraneoptera</taxon>
        <taxon>Thysanoptera</taxon>
        <taxon>Terebrantia</taxon>
        <taxon>Thripoidea</taxon>
        <taxon>Thripidae</taxon>
        <taxon>Thrips</taxon>
    </lineage>
</organism>
<keyword evidence="3" id="KW-1185">Reference proteome</keyword>
<dbReference type="PROSITE" id="PS01204">
    <property type="entry name" value="REL_1"/>
    <property type="match status" value="1"/>
</dbReference>
<dbReference type="RefSeq" id="XP_034245441.1">
    <property type="nucleotide sequence ID" value="XM_034389550.1"/>
</dbReference>
<dbReference type="GO" id="GO:0008063">
    <property type="term" value="P:Toll signaling pathway"/>
    <property type="evidence" value="ECO:0007669"/>
    <property type="project" value="UniProtKB-ARBA"/>
</dbReference>
<dbReference type="InterPro" id="IPR032397">
    <property type="entry name" value="RHD_dimer"/>
</dbReference>
<dbReference type="FunFam" id="2.60.40.340:FF:000006">
    <property type="entry name" value="Dorsal isoform 1-B"/>
    <property type="match status" value="1"/>
</dbReference>
<feature type="compositionally biased region" description="Low complexity" evidence="1">
    <location>
        <begin position="633"/>
        <end position="648"/>
    </location>
</feature>
<dbReference type="FunCoup" id="A0A6P8Z6A0">
    <property type="interactions" value="89"/>
</dbReference>
<dbReference type="GO" id="GO:0002225">
    <property type="term" value="P:positive regulation of antimicrobial peptide production"/>
    <property type="evidence" value="ECO:0007669"/>
    <property type="project" value="UniProtKB-ARBA"/>
</dbReference>
<evidence type="ECO:0000256" key="1">
    <source>
        <dbReference type="SAM" id="MobiDB-lite"/>
    </source>
</evidence>
<dbReference type="InterPro" id="IPR030492">
    <property type="entry name" value="RHD_CS"/>
</dbReference>
<feature type="domain" description="RHD" evidence="2">
    <location>
        <begin position="57"/>
        <end position="237"/>
    </location>
</feature>
<dbReference type="InterPro" id="IPR002909">
    <property type="entry name" value="IPT_dom"/>
</dbReference>
<dbReference type="KEGG" id="tpal:117647666"/>
<feature type="compositionally biased region" description="Pro residues" evidence="1">
    <location>
        <begin position="610"/>
        <end position="630"/>
    </location>
</feature>
<dbReference type="GO" id="GO:0005654">
    <property type="term" value="C:nucleoplasm"/>
    <property type="evidence" value="ECO:0007669"/>
    <property type="project" value="UniProtKB-ARBA"/>
</dbReference>
<dbReference type="GO" id="GO:0005737">
    <property type="term" value="C:cytoplasm"/>
    <property type="evidence" value="ECO:0007669"/>
    <property type="project" value="InterPro"/>
</dbReference>
<dbReference type="GO" id="GO:0045087">
    <property type="term" value="P:innate immune response"/>
    <property type="evidence" value="ECO:0007669"/>
    <property type="project" value="TreeGrafter"/>
</dbReference>
<dbReference type="InterPro" id="IPR014756">
    <property type="entry name" value="Ig_E-set"/>
</dbReference>
<reference evidence="4" key="1">
    <citation type="submission" date="2025-08" db="UniProtKB">
        <authorList>
            <consortium name="RefSeq"/>
        </authorList>
    </citation>
    <scope>IDENTIFICATION</scope>
    <source>
        <tissue evidence="4">Total insect</tissue>
    </source>
</reference>
<feature type="region of interest" description="Disordered" evidence="1">
    <location>
        <begin position="1"/>
        <end position="21"/>
    </location>
</feature>
<dbReference type="Proteomes" id="UP000515158">
    <property type="component" value="Unplaced"/>
</dbReference>